<name>A0A1G9GAS1_9EURY</name>
<dbReference type="RefSeq" id="WP_090311850.1">
    <property type="nucleotide sequence ID" value="NZ_FNFE01000009.1"/>
</dbReference>
<dbReference type="OrthoDB" id="137027at2157"/>
<reference evidence="2" key="1">
    <citation type="submission" date="2016-10" db="EMBL/GenBank/DDBJ databases">
        <authorList>
            <person name="Varghese N."/>
            <person name="Submissions S."/>
        </authorList>
    </citation>
    <scope>NUCLEOTIDE SEQUENCE [LARGE SCALE GENOMIC DNA]</scope>
    <source>
        <strain evidence="2">B4,CECT 8067,JCM 17497</strain>
    </source>
</reference>
<dbReference type="Proteomes" id="UP000198882">
    <property type="component" value="Unassembled WGS sequence"/>
</dbReference>
<proteinExistence type="predicted"/>
<organism evidence="1 2">
    <name type="scientific">Natronorubrum texcoconense</name>
    <dbReference type="NCBI Taxonomy" id="1095776"/>
    <lineage>
        <taxon>Archaea</taxon>
        <taxon>Methanobacteriati</taxon>
        <taxon>Methanobacteriota</taxon>
        <taxon>Stenosarchaea group</taxon>
        <taxon>Halobacteria</taxon>
        <taxon>Halobacteriales</taxon>
        <taxon>Natrialbaceae</taxon>
        <taxon>Natronorubrum</taxon>
    </lineage>
</organism>
<accession>A0A1G9GAS1</accession>
<sequence>MPSTSDELTRTERRDLLERANRQSATIGQQLPETITVGDDELPLEEFVIETRKVEGIPDDVQPLVRETERELTAERKRLVARLESAPIDREEGEGIVETIVGIDRAKNALRSLRRKRFGAEASAAALDDHERWLDFVNAIRG</sequence>
<keyword evidence="2" id="KW-1185">Reference proteome</keyword>
<dbReference type="AlphaFoldDB" id="A0A1G9GAS1"/>
<dbReference type="InterPro" id="IPR043900">
    <property type="entry name" value="DUF5788"/>
</dbReference>
<evidence type="ECO:0000313" key="1">
    <source>
        <dbReference type="EMBL" id="SDK97722.1"/>
    </source>
</evidence>
<dbReference type="EMBL" id="FNFE01000009">
    <property type="protein sequence ID" value="SDK97722.1"/>
    <property type="molecule type" value="Genomic_DNA"/>
</dbReference>
<evidence type="ECO:0000313" key="2">
    <source>
        <dbReference type="Proteomes" id="UP000198882"/>
    </source>
</evidence>
<dbReference type="STRING" id="1095776.SAMN04515672_4421"/>
<protein>
    <submittedName>
        <fullName evidence="1">Uncharacterized protein</fullName>
    </submittedName>
</protein>
<dbReference type="Pfam" id="PF19101">
    <property type="entry name" value="DUF5788"/>
    <property type="match status" value="1"/>
</dbReference>
<gene>
    <name evidence="1" type="ORF">SAMN04515672_4421</name>
</gene>